<evidence type="ECO:0000313" key="1">
    <source>
        <dbReference type="EMBL" id="CAI9778240.1"/>
    </source>
</evidence>
<name>A0AAD2E8A1_9LAMI</name>
<dbReference type="InterPro" id="IPR004265">
    <property type="entry name" value="Dirigent"/>
</dbReference>
<organism evidence="1 2">
    <name type="scientific">Fraxinus pennsylvanica</name>
    <dbReference type="NCBI Taxonomy" id="56036"/>
    <lineage>
        <taxon>Eukaryota</taxon>
        <taxon>Viridiplantae</taxon>
        <taxon>Streptophyta</taxon>
        <taxon>Embryophyta</taxon>
        <taxon>Tracheophyta</taxon>
        <taxon>Spermatophyta</taxon>
        <taxon>Magnoliopsida</taxon>
        <taxon>eudicotyledons</taxon>
        <taxon>Gunneridae</taxon>
        <taxon>Pentapetalae</taxon>
        <taxon>asterids</taxon>
        <taxon>lamiids</taxon>
        <taxon>Lamiales</taxon>
        <taxon>Oleaceae</taxon>
        <taxon>Oleeae</taxon>
        <taxon>Fraxinus</taxon>
    </lineage>
</organism>
<dbReference type="PANTHER" id="PTHR46215">
    <property type="entry name" value="DIRIGENT PROTEIN 24-RELATED"/>
    <property type="match status" value="1"/>
</dbReference>
<dbReference type="Proteomes" id="UP000834106">
    <property type="component" value="Chromosome 16"/>
</dbReference>
<sequence>MNEAEGSFPLNRFIPSLRRLRVPAVQRCYQSRKVSQVILPSLDKAPLIAPRHLSLLEIHKMLNLVRETVNRLRPFEVDEASYQKERYPKFFVRLKRKSHLIMELWERREEIDKLMTEDNPEYAKCKDFDCSEIYEKYGKLFGDTRDSMKYVLSPTKLSQIVTGQRRLIVTKRTEETSCPSTRKQRIPAIAPSKIESSEHSFLAILLLPINVGRIAYAVEPTAATTARTGAGGEPVLEFYVHDILGGSNPTARPITGMLGNIYTGQVPFARPISFLPPKEWLAIPNANGAIPTVNPNGIPVGTGLAGTAFVGVPIVCNS</sequence>
<gene>
    <name evidence="1" type="ORF">FPE_LOCUS25670</name>
</gene>
<keyword evidence="2" id="KW-1185">Reference proteome</keyword>
<dbReference type="AlphaFoldDB" id="A0AAD2E8A1"/>
<proteinExistence type="predicted"/>
<evidence type="ECO:0000313" key="2">
    <source>
        <dbReference type="Proteomes" id="UP000834106"/>
    </source>
</evidence>
<accession>A0AAD2E8A1</accession>
<protein>
    <submittedName>
        <fullName evidence="1">Uncharacterized protein</fullName>
    </submittedName>
</protein>
<dbReference type="EMBL" id="OU503051">
    <property type="protein sequence ID" value="CAI9778240.1"/>
    <property type="molecule type" value="Genomic_DNA"/>
</dbReference>
<reference evidence="1" key="1">
    <citation type="submission" date="2023-05" db="EMBL/GenBank/DDBJ databases">
        <authorList>
            <person name="Huff M."/>
        </authorList>
    </citation>
    <scope>NUCLEOTIDE SEQUENCE</scope>
</reference>
<dbReference type="PANTHER" id="PTHR46215:SF1">
    <property type="entry name" value="DIRIGENT PROTEIN 18"/>
    <property type="match status" value="1"/>
</dbReference>